<dbReference type="RefSeq" id="WP_075276885.1">
    <property type="nucleotide sequence ID" value="NZ_CP016908.1"/>
</dbReference>
<feature type="transmembrane region" description="Helical" evidence="1">
    <location>
        <begin position="269"/>
        <end position="288"/>
    </location>
</feature>
<evidence type="ECO:0000313" key="3">
    <source>
        <dbReference type="Proteomes" id="UP000185544"/>
    </source>
</evidence>
<dbReference type="EMBL" id="CP016908">
    <property type="protein sequence ID" value="APS00221.1"/>
    <property type="molecule type" value="Genomic_DNA"/>
</dbReference>
<feature type="transmembrane region" description="Helical" evidence="1">
    <location>
        <begin position="189"/>
        <end position="208"/>
    </location>
</feature>
<proteinExistence type="predicted"/>
<evidence type="ECO:0008006" key="4">
    <source>
        <dbReference type="Google" id="ProtNLM"/>
    </source>
</evidence>
<feature type="transmembrane region" description="Helical" evidence="1">
    <location>
        <begin position="145"/>
        <end position="169"/>
    </location>
</feature>
<feature type="transmembrane region" description="Helical" evidence="1">
    <location>
        <begin position="103"/>
        <end position="124"/>
    </location>
</feature>
<evidence type="ECO:0000256" key="1">
    <source>
        <dbReference type="SAM" id="Phobius"/>
    </source>
</evidence>
<evidence type="ECO:0000313" key="2">
    <source>
        <dbReference type="EMBL" id="APS00221.1"/>
    </source>
</evidence>
<sequence>MVTPMIPQEISHHTHDTEKAHHYSLPTSLQVVFKHHWSLLGFWAWQVALTLAVTSPFLFALHNVYGNHPSGDQLLWKPGGVALQDLLDQYKIVIDTFLPTVTLWIGFAWFVGLIPLAMLIQALGDRTQHLSFVSFLKEALRSFRPLATLALIFISTELLVAGGGAFFLLKAADTWTIALGERNADLISFVGIVFFLIGSSILGVYHDISRVEVVYNRMTMGQAMSYAFRLPCSKVIALYGTWAWRICLNGILLMGGGFLAQVLSSEGKITIIALGVLHQLFLFTQIILKASWLARLIQTSSSRSVVFQTI</sequence>
<feature type="transmembrane region" description="Helical" evidence="1">
    <location>
        <begin position="242"/>
        <end position="263"/>
    </location>
</feature>
<dbReference type="STRING" id="1882918.BCY86_05650"/>
<dbReference type="KEGG" id="pabo:BCY86_05650"/>
<name>A0A1L6MXB7_9BACT</name>
<gene>
    <name evidence="2" type="ORF">BCY86_05650</name>
</gene>
<organism evidence="2 3">
    <name type="scientific">Pajaroellobacter abortibovis</name>
    <dbReference type="NCBI Taxonomy" id="1882918"/>
    <lineage>
        <taxon>Bacteria</taxon>
        <taxon>Pseudomonadati</taxon>
        <taxon>Myxococcota</taxon>
        <taxon>Polyangia</taxon>
        <taxon>Polyangiales</taxon>
        <taxon>Polyangiaceae</taxon>
    </lineage>
</organism>
<reference evidence="2 3" key="1">
    <citation type="submission" date="2016-08" db="EMBL/GenBank/DDBJ databases">
        <title>Identification and validation of antigenic proteins from Pajaroellobacter abortibovis using de-novo genome sequence assembly and reverse vaccinology.</title>
        <authorList>
            <person name="Welly B.T."/>
            <person name="Miller M.R."/>
            <person name="Stott J.L."/>
            <person name="Blanchard M.T."/>
            <person name="Islas-Trejo A.D."/>
            <person name="O'Rourke S.M."/>
            <person name="Young A.E."/>
            <person name="Medrano J.F."/>
            <person name="Van Eenennaam A.L."/>
        </authorList>
    </citation>
    <scope>NUCLEOTIDE SEQUENCE [LARGE SCALE GENOMIC DNA]</scope>
    <source>
        <strain evidence="2 3">BTF92-0548A/99-0131</strain>
    </source>
</reference>
<keyword evidence="1" id="KW-1133">Transmembrane helix</keyword>
<protein>
    <recommendedName>
        <fullName evidence="4">DUF4013 domain-containing protein</fullName>
    </recommendedName>
</protein>
<feature type="transmembrane region" description="Helical" evidence="1">
    <location>
        <begin position="42"/>
        <end position="65"/>
    </location>
</feature>
<dbReference type="AlphaFoldDB" id="A0A1L6MXB7"/>
<keyword evidence="1" id="KW-0812">Transmembrane</keyword>
<keyword evidence="3" id="KW-1185">Reference proteome</keyword>
<dbReference type="Proteomes" id="UP000185544">
    <property type="component" value="Chromosome"/>
</dbReference>
<accession>A0A1L6MXB7</accession>
<keyword evidence="1" id="KW-0472">Membrane</keyword>